<feature type="region of interest" description="Disordered" evidence="1">
    <location>
        <begin position="1"/>
        <end position="44"/>
    </location>
</feature>
<evidence type="ECO:0000313" key="2">
    <source>
        <dbReference type="EMBL" id="PKT73316.1"/>
    </source>
</evidence>
<dbReference type="Proteomes" id="UP000236178">
    <property type="component" value="Unassembled WGS sequence"/>
</dbReference>
<dbReference type="AlphaFoldDB" id="A0A2I0STQ2"/>
<comment type="caution">
    <text evidence="2">The sequence shown here is derived from an EMBL/GenBank/DDBJ whole genome shotgun (WGS) entry which is preliminary data.</text>
</comment>
<accession>A0A2I0STQ2</accession>
<organism evidence="2 3">
    <name type="scientific">Streptomyces populi</name>
    <dbReference type="NCBI Taxonomy" id="2058924"/>
    <lineage>
        <taxon>Bacteria</taxon>
        <taxon>Bacillati</taxon>
        <taxon>Actinomycetota</taxon>
        <taxon>Actinomycetes</taxon>
        <taxon>Kitasatosporales</taxon>
        <taxon>Streptomycetaceae</taxon>
        <taxon>Streptomyces</taxon>
    </lineage>
</organism>
<protein>
    <submittedName>
        <fullName evidence="2">Uncharacterized protein</fullName>
    </submittedName>
</protein>
<name>A0A2I0STQ2_9ACTN</name>
<dbReference type="EMBL" id="PJOS01000012">
    <property type="protein sequence ID" value="PKT73316.1"/>
    <property type="molecule type" value="Genomic_DNA"/>
</dbReference>
<gene>
    <name evidence="2" type="ORF">CW362_09260</name>
</gene>
<reference evidence="2 3" key="1">
    <citation type="submission" date="2017-12" db="EMBL/GenBank/DDBJ databases">
        <title>Streptomyces populusis sp. nov., a novel endophytic actinobacterium isolated from stems of Populus adenopoda Maxim.</title>
        <authorList>
            <person name="Wang Z."/>
        </authorList>
    </citation>
    <scope>NUCLEOTIDE SEQUENCE [LARGE SCALE GENOMIC DNA]</scope>
    <source>
        <strain evidence="2 3">A249</strain>
    </source>
</reference>
<evidence type="ECO:0000313" key="3">
    <source>
        <dbReference type="Proteomes" id="UP000236178"/>
    </source>
</evidence>
<proteinExistence type="predicted"/>
<keyword evidence="3" id="KW-1185">Reference proteome</keyword>
<sequence>MSASASDSASDSASGSVAPGTTEKAAGKDTGTTTAATPSPARPRTAIALLESISGTRGGHSVAYHLARLCPPDAESADSCTDTVPEEGTDDLLAIDDTKVADLQVRPLTEDFTAWYWQGSGHRVNITPAVLADADEHGGLGWDGELVPRPAVLLAFAPSGSIASIRGIATLQVESDLS</sequence>
<evidence type="ECO:0000256" key="1">
    <source>
        <dbReference type="SAM" id="MobiDB-lite"/>
    </source>
</evidence>